<dbReference type="EMBL" id="AP008217">
    <property type="protein sequence ID" value="BAH95462.1"/>
    <property type="molecule type" value="Genomic_DNA"/>
</dbReference>
<dbReference type="InterPro" id="IPR038005">
    <property type="entry name" value="RX-like_CC"/>
</dbReference>
<dbReference type="GO" id="GO:0043531">
    <property type="term" value="F:ADP binding"/>
    <property type="evidence" value="ECO:0007669"/>
    <property type="project" value="InterPro"/>
</dbReference>
<evidence type="ECO:0000256" key="7">
    <source>
        <dbReference type="SAM" id="MobiDB-lite"/>
    </source>
</evidence>
<dbReference type="Gene3D" id="3.40.50.300">
    <property type="entry name" value="P-loop containing nucleotide triphosphate hydrolases"/>
    <property type="match status" value="1"/>
</dbReference>
<dbReference type="KEGG" id="dosa:Os11g0699100"/>
<evidence type="ECO:0000259" key="9">
    <source>
        <dbReference type="Pfam" id="PF18052"/>
    </source>
</evidence>
<comment type="similarity">
    <text evidence="1">Belongs to the disease resistance NB-LRR family.</text>
</comment>
<reference evidence="13" key="2">
    <citation type="journal article" date="2008" name="Nucleic Acids Res.">
        <title>The rice annotation project database (RAP-DB): 2008 update.</title>
        <authorList>
            <consortium name="The rice annotation project (RAP)"/>
        </authorList>
    </citation>
    <scope>GENOME REANNOTATION</scope>
    <source>
        <strain evidence="13">cv. Nipponbare</strain>
    </source>
</reference>
<name>C7J949_ORYSJ</name>
<dbReference type="GO" id="GO:0006952">
    <property type="term" value="P:defense response"/>
    <property type="evidence" value="ECO:0007669"/>
    <property type="project" value="UniProtKB-KW"/>
</dbReference>
<evidence type="ECO:0000256" key="6">
    <source>
        <dbReference type="SAM" id="Coils"/>
    </source>
</evidence>
<dbReference type="InterPro" id="IPR036388">
    <property type="entry name" value="WH-like_DNA-bd_sf"/>
</dbReference>
<reference evidence="12 13" key="1">
    <citation type="journal article" date="2005" name="Nature">
        <title>The map-based sequence of the rice genome.</title>
        <authorList>
            <consortium name="International rice genome sequencing project (IRGSP)"/>
            <person name="Matsumoto T."/>
            <person name="Wu J."/>
            <person name="Kanamori H."/>
            <person name="Katayose Y."/>
            <person name="Fujisawa M."/>
            <person name="Namiki N."/>
            <person name="Mizuno H."/>
            <person name="Yamamoto K."/>
            <person name="Antonio B.A."/>
            <person name="Baba T."/>
            <person name="Sakata K."/>
            <person name="Nagamura Y."/>
            <person name="Aoki H."/>
            <person name="Arikawa K."/>
            <person name="Arita K."/>
            <person name="Bito T."/>
            <person name="Chiden Y."/>
            <person name="Fujitsuka N."/>
            <person name="Fukunaka R."/>
            <person name="Hamada M."/>
            <person name="Harada C."/>
            <person name="Hayashi A."/>
            <person name="Hijishita S."/>
            <person name="Honda M."/>
            <person name="Hosokawa S."/>
            <person name="Ichikawa Y."/>
            <person name="Idonuma A."/>
            <person name="Iijima M."/>
            <person name="Ikeda M."/>
            <person name="Ikeno M."/>
            <person name="Ito K."/>
            <person name="Ito S."/>
            <person name="Ito T."/>
            <person name="Ito Y."/>
            <person name="Ito Y."/>
            <person name="Iwabuchi A."/>
            <person name="Kamiya K."/>
            <person name="Karasawa W."/>
            <person name="Kurita K."/>
            <person name="Katagiri S."/>
            <person name="Kikuta A."/>
            <person name="Kobayashi H."/>
            <person name="Kobayashi N."/>
            <person name="Machita K."/>
            <person name="Maehara T."/>
            <person name="Masukawa M."/>
            <person name="Mizubayashi T."/>
            <person name="Mukai Y."/>
            <person name="Nagasaki H."/>
            <person name="Nagata Y."/>
            <person name="Naito S."/>
            <person name="Nakashima M."/>
            <person name="Nakama Y."/>
            <person name="Nakamichi Y."/>
            <person name="Nakamura M."/>
            <person name="Meguro A."/>
            <person name="Negishi M."/>
            <person name="Ohta I."/>
            <person name="Ohta T."/>
            <person name="Okamoto M."/>
            <person name="Ono N."/>
            <person name="Saji S."/>
            <person name="Sakaguchi M."/>
            <person name="Sakai K."/>
            <person name="Shibata M."/>
            <person name="Shimokawa T."/>
            <person name="Song J."/>
            <person name="Takazaki Y."/>
            <person name="Terasawa K."/>
            <person name="Tsugane M."/>
            <person name="Tsuji K."/>
            <person name="Ueda S."/>
            <person name="Waki K."/>
            <person name="Yamagata H."/>
            <person name="Yamamoto M."/>
            <person name="Yamamoto S."/>
            <person name="Yamane H."/>
            <person name="Yoshiki S."/>
            <person name="Yoshihara R."/>
            <person name="Yukawa K."/>
            <person name="Zhong H."/>
            <person name="Yano M."/>
            <person name="Yuan Q."/>
            <person name="Ouyang S."/>
            <person name="Liu J."/>
            <person name="Jones K.M."/>
            <person name="Gansberger K."/>
            <person name="Moffat K."/>
            <person name="Hill J."/>
            <person name="Bera J."/>
            <person name="Fadrosh D."/>
            <person name="Jin S."/>
            <person name="Johri S."/>
            <person name="Kim M."/>
            <person name="Overton L."/>
            <person name="Reardon M."/>
            <person name="Tsitrin T."/>
            <person name="Vuong H."/>
            <person name="Weaver B."/>
            <person name="Ciecko A."/>
            <person name="Tallon L."/>
            <person name="Jackson J."/>
            <person name="Pai G."/>
            <person name="Aken S.V."/>
            <person name="Utterback T."/>
            <person name="Reidmuller S."/>
            <person name="Feldblyum T."/>
            <person name="Hsiao J."/>
            <person name="Zismann V."/>
            <person name="Iobst S."/>
            <person name="de Vazeille A.R."/>
            <person name="Buell C.R."/>
            <person name="Ying K."/>
            <person name="Li Y."/>
            <person name="Lu T."/>
            <person name="Huang Y."/>
            <person name="Zhao Q."/>
            <person name="Feng Q."/>
            <person name="Zhang L."/>
            <person name="Zhu J."/>
            <person name="Weng Q."/>
            <person name="Mu J."/>
            <person name="Lu Y."/>
            <person name="Fan D."/>
            <person name="Liu Y."/>
            <person name="Guan J."/>
            <person name="Zhang Y."/>
            <person name="Yu S."/>
            <person name="Liu X."/>
            <person name="Zhang Y."/>
            <person name="Hong G."/>
            <person name="Han B."/>
            <person name="Choisne N."/>
            <person name="Demange N."/>
            <person name="Orjeda G."/>
            <person name="Samain S."/>
            <person name="Cattolico L."/>
            <person name="Pelletier E."/>
            <person name="Couloux A."/>
            <person name="Segurens B."/>
            <person name="Wincker P."/>
            <person name="D'Hont A."/>
            <person name="Scarpelli C."/>
            <person name="Weissenbach J."/>
            <person name="Salanoubat M."/>
            <person name="Quetier F."/>
            <person name="Yu Y."/>
            <person name="Kim H.R."/>
            <person name="Rambo T."/>
            <person name="Currie J."/>
            <person name="Collura K."/>
            <person name="Luo M."/>
            <person name="Yang T."/>
            <person name="Ammiraju J.S.S."/>
            <person name="Engler F."/>
            <person name="Soderlund C."/>
            <person name="Wing R.A."/>
            <person name="Palmer L.E."/>
            <person name="de la Bastide M."/>
            <person name="Spiegel L."/>
            <person name="Nascimento L."/>
            <person name="Zutavern T."/>
            <person name="O'Shaughnessy A."/>
            <person name="Dike S."/>
            <person name="Dedhia N."/>
            <person name="Preston R."/>
            <person name="Balija V."/>
            <person name="McCombie W.R."/>
            <person name="Chow T."/>
            <person name="Chen H."/>
            <person name="Chung M."/>
            <person name="Chen C."/>
            <person name="Shaw J."/>
            <person name="Wu H."/>
            <person name="Hsiao K."/>
            <person name="Chao Y."/>
            <person name="Chu M."/>
            <person name="Cheng C."/>
            <person name="Hour A."/>
            <person name="Lee P."/>
            <person name="Lin S."/>
            <person name="Lin Y."/>
            <person name="Liou J."/>
            <person name="Liu S."/>
            <person name="Hsing Y."/>
            <person name="Raghuvanshi S."/>
            <person name="Mohanty A."/>
            <person name="Bharti A.K."/>
            <person name="Gaur A."/>
            <person name="Gupta V."/>
            <person name="Kumar D."/>
            <person name="Ravi V."/>
            <person name="Vij S."/>
            <person name="Kapur A."/>
            <person name="Khurana P."/>
            <person name="Khurana P."/>
            <person name="Khurana J.P."/>
            <person name="Tyagi A.K."/>
            <person name="Gaikwad K."/>
            <person name="Singh A."/>
            <person name="Dalal V."/>
            <person name="Srivastava S."/>
            <person name="Dixit A."/>
            <person name="Pal A.K."/>
            <person name="Ghazi I.A."/>
            <person name="Yadav M."/>
            <person name="Pandit A."/>
            <person name="Bhargava A."/>
            <person name="Sureshbabu K."/>
            <person name="Batra K."/>
            <person name="Sharma T.R."/>
            <person name="Mohapatra T."/>
            <person name="Singh N.K."/>
            <person name="Messing J."/>
            <person name="Nelson A.B."/>
            <person name="Fuks G."/>
            <person name="Kavchok S."/>
            <person name="Keizer G."/>
            <person name="Linton E."/>
            <person name="Llaca V."/>
            <person name="Song R."/>
            <person name="Tanyolac B."/>
            <person name="Young S."/>
            <person name="Ho-Il K."/>
            <person name="Hahn J.H."/>
            <person name="Sangsakoo G."/>
            <person name="Vanavichit A."/>
            <person name="de Mattos Luiz.A.T."/>
            <person name="Zimmer P.D."/>
            <person name="Malone G."/>
            <person name="Dellagostin O."/>
            <person name="de Oliveira A.C."/>
            <person name="Bevan M."/>
            <person name="Bancroft I."/>
            <person name="Minx P."/>
            <person name="Cordum H."/>
            <person name="Wilson R."/>
            <person name="Cheng Z."/>
            <person name="Jin W."/>
            <person name="Jiang J."/>
            <person name="Leong S.A."/>
            <person name="Iwama H."/>
            <person name="Gojobori T."/>
            <person name="Itoh T."/>
            <person name="Niimura Y."/>
            <person name="Fujii Y."/>
            <person name="Habara T."/>
            <person name="Sakai H."/>
            <person name="Sato Y."/>
            <person name="Wilson G."/>
            <person name="Kumar K."/>
            <person name="McCouch S."/>
            <person name="Juretic N."/>
            <person name="Hoen D."/>
            <person name="Wright S."/>
            <person name="Bruskiewich R."/>
            <person name="Bureau T."/>
            <person name="Miyao A."/>
            <person name="Hirochika H."/>
            <person name="Nishikawa T."/>
            <person name="Kadowaki K."/>
            <person name="Sugiura M."/>
            <person name="Burr B."/>
            <person name="Sasaki T."/>
        </authorList>
    </citation>
    <scope>NUCLEOTIDE SEQUENCE [LARGE SCALE GENOMIC DNA]</scope>
    <source>
        <strain evidence="13">cv. Nipponbare</strain>
    </source>
</reference>
<dbReference type="Gene3D" id="1.10.10.10">
    <property type="entry name" value="Winged helix-like DNA-binding domain superfamily/Winged helix DNA-binding domain"/>
    <property type="match status" value="1"/>
</dbReference>
<evidence type="ECO:0000259" key="8">
    <source>
        <dbReference type="Pfam" id="PF00931"/>
    </source>
</evidence>
<keyword evidence="2" id="KW-0433">Leucine-rich repeat</keyword>
<evidence type="ECO:0000256" key="4">
    <source>
        <dbReference type="ARBA" id="ARBA00022741"/>
    </source>
</evidence>
<protein>
    <submittedName>
        <fullName evidence="12">Os11g0699100 protein</fullName>
    </submittedName>
</protein>
<evidence type="ECO:0000256" key="2">
    <source>
        <dbReference type="ARBA" id="ARBA00022614"/>
    </source>
</evidence>
<dbReference type="InterPro" id="IPR027417">
    <property type="entry name" value="P-loop_NTPase"/>
</dbReference>
<evidence type="ECO:0000256" key="3">
    <source>
        <dbReference type="ARBA" id="ARBA00022737"/>
    </source>
</evidence>
<keyword evidence="5" id="KW-0611">Plant defense</keyword>
<evidence type="ECO:0000259" key="10">
    <source>
        <dbReference type="Pfam" id="PF23559"/>
    </source>
</evidence>
<feature type="compositionally biased region" description="Pro residues" evidence="7">
    <location>
        <begin position="998"/>
        <end position="1029"/>
    </location>
</feature>
<feature type="compositionally biased region" description="Low complexity" evidence="7">
    <location>
        <begin position="496"/>
        <end position="514"/>
    </location>
</feature>
<feature type="domain" description="Disease resistance N-terminal" evidence="9">
    <location>
        <begin position="7"/>
        <end position="94"/>
    </location>
</feature>
<dbReference type="Gene3D" id="1.20.5.4130">
    <property type="match status" value="1"/>
</dbReference>
<dbReference type="Pfam" id="PF18052">
    <property type="entry name" value="Rx_N"/>
    <property type="match status" value="1"/>
</dbReference>
<dbReference type="InterPro" id="IPR058922">
    <property type="entry name" value="WHD_DRP"/>
</dbReference>
<dbReference type="SUPFAM" id="SSF52540">
    <property type="entry name" value="P-loop containing nucleoside triphosphate hydrolases"/>
    <property type="match status" value="1"/>
</dbReference>
<dbReference type="CDD" id="cd14798">
    <property type="entry name" value="RX-CC_like"/>
    <property type="match status" value="1"/>
</dbReference>
<feature type="region of interest" description="Disordered" evidence="7">
    <location>
        <begin position="494"/>
        <end position="585"/>
    </location>
</feature>
<sequence>MEIARGAMGSLLSKLGELLKEEYNLQRSVKKDIRFLSRERPMMHAALRMVGEVPLDQLDDLVKIWAREVRELSYDMEDIADTFKVHIEQGSQQADLGCTQGFARKMVNLFKKGRSHRQIVNEIKNIKDRVKEVAERRDRYKVESISASYAQATATIDPRLTALFKKVTELVGINGARDMLIRRLSKGAGAFDEKLKVVSVIGVGGLGNTTLAKAVYDILVHGGQFDCCAFASVGQNPDMKRFFKDILLQLDKHKYMHITAVTLMDDRQLINELLEFLDKKRYLIVIDDIWETSTWDLIKNALPDSNCESRIITTTRISKVAEQVGDIYNIQPLFDDNAEKLFYTRIFGFDGKYPSNQLTEVSKKILKKCGEDYWIEKYQLIWRWIAEGFVHEEKGLVLFEQGERFLDELINRSLIQPSDRYHSGIVNGCRVHDMVLDLIRSLSSEENFCAMLHKEQTMLSQNNIVRRLAIHKRIRPIGKETQLVMEEDICMQVVAEESSSSSSSEPGSGSYHSPSDPHPSPAKKRKGGSDNEVDSDYVPPEPVKNAPRRSKRKAQVATEPEAEATAVVRKTASSKPKKRRGERGKNMLLKEPKVIIGLELISAGLRVNIGWNQPIWGISRWESLSRHAVVFLVESDQPKEAYLEEFEFKEDAAWQIVSFSSGKDLDIVEITWKDWKKVPESRKNSCWTSLQSKFEYPEGTDDDKAKDYALKTMGKLWRNWKTNLNKKYVQKGLTPFKDYGRITQAQWDEFVALKTSVEEKEKSQKMAELARRNEYPHHLGSTGYRQAVKKWAKQDEEMEKAGKPVPMKNHNPRSRSWVRARTPAFTPEGDVAFKDQKLQEEEIDSQARVAARDECNIYWSQKMMHGAAVLEPEPSYPFDDVTEDTPCKLLIPVGRAEKKILVATRRFISGHRFHCQDIPNDYAKVEVRTVIEAYRMHELDFPTTEQIVYLGDAVDQFILWHKNDIELGSTDGTDRPPRIPVSLSRPPVVASPRDNPIASPPRPEPPVASPPRPEPPVASPPGSEPPVASPPTEKDAEEQSVLAKQ</sequence>
<evidence type="ECO:0000256" key="5">
    <source>
        <dbReference type="ARBA" id="ARBA00022821"/>
    </source>
</evidence>
<evidence type="ECO:0000259" key="11">
    <source>
        <dbReference type="Pfam" id="PF26133"/>
    </source>
</evidence>
<proteinExistence type="inferred from homology"/>
<feature type="domain" description="NB-ARC" evidence="8">
    <location>
        <begin position="193"/>
        <end position="343"/>
    </location>
</feature>
<dbReference type="AlphaFoldDB" id="C7J949"/>
<dbReference type="InterPro" id="IPR002182">
    <property type="entry name" value="NB-ARC"/>
</dbReference>
<dbReference type="Pfam" id="PF00931">
    <property type="entry name" value="NB-ARC"/>
    <property type="match status" value="1"/>
</dbReference>
<keyword evidence="6" id="KW-0175">Coiled coil</keyword>
<dbReference type="InterPro" id="IPR058352">
    <property type="entry name" value="DUF8039"/>
</dbReference>
<dbReference type="Pfam" id="PF23559">
    <property type="entry name" value="WHD_DRP"/>
    <property type="match status" value="1"/>
</dbReference>
<dbReference type="PANTHER" id="PTHR19338">
    <property type="entry name" value="TRANSLOCASE OF INNER MITOCHONDRIAL MEMBRANE 13 HOMOLOG"/>
    <property type="match status" value="1"/>
</dbReference>
<feature type="domain" description="DUF8039" evidence="11">
    <location>
        <begin position="876"/>
        <end position="967"/>
    </location>
</feature>
<feature type="domain" description="Disease resistance protein winged helix" evidence="10">
    <location>
        <begin position="371"/>
        <end position="439"/>
    </location>
</feature>
<dbReference type="PRINTS" id="PR00364">
    <property type="entry name" value="DISEASERSIST"/>
</dbReference>
<organism evidence="12 13">
    <name type="scientific">Oryza sativa subsp. japonica</name>
    <name type="common">Rice</name>
    <dbReference type="NCBI Taxonomy" id="39947"/>
    <lineage>
        <taxon>Eukaryota</taxon>
        <taxon>Viridiplantae</taxon>
        <taxon>Streptophyta</taxon>
        <taxon>Embryophyta</taxon>
        <taxon>Tracheophyta</taxon>
        <taxon>Spermatophyta</taxon>
        <taxon>Magnoliopsida</taxon>
        <taxon>Liliopsida</taxon>
        <taxon>Poales</taxon>
        <taxon>Poaceae</taxon>
        <taxon>BOP clade</taxon>
        <taxon>Oryzoideae</taxon>
        <taxon>Oryzeae</taxon>
        <taxon>Oryzinae</taxon>
        <taxon>Oryza</taxon>
        <taxon>Oryza sativa</taxon>
    </lineage>
</organism>
<feature type="compositionally biased region" description="Low complexity" evidence="7">
    <location>
        <begin position="555"/>
        <end position="568"/>
    </location>
</feature>
<dbReference type="InterPro" id="IPR041118">
    <property type="entry name" value="Rx_N"/>
</dbReference>
<dbReference type="Pfam" id="PF26133">
    <property type="entry name" value="DUF8039"/>
    <property type="match status" value="1"/>
</dbReference>
<dbReference type="Proteomes" id="UP000000763">
    <property type="component" value="Chromosome 11"/>
</dbReference>
<evidence type="ECO:0000313" key="12">
    <source>
        <dbReference type="EMBL" id="BAH95462.1"/>
    </source>
</evidence>
<gene>
    <name evidence="12" type="ordered locus">Os11g0699100</name>
</gene>
<dbReference type="PANTHER" id="PTHR19338:SF75">
    <property type="entry name" value="OS08G0170100 PROTEIN"/>
    <property type="match status" value="1"/>
</dbReference>
<keyword evidence="4" id="KW-0547">Nucleotide-binding</keyword>
<feature type="region of interest" description="Disordered" evidence="7">
    <location>
        <begin position="967"/>
        <end position="1045"/>
    </location>
</feature>
<feature type="coiled-coil region" evidence="6">
    <location>
        <begin position="116"/>
        <end position="143"/>
    </location>
</feature>
<accession>C7J949</accession>
<evidence type="ECO:0000256" key="1">
    <source>
        <dbReference type="ARBA" id="ARBA00008894"/>
    </source>
</evidence>
<evidence type="ECO:0000313" key="13">
    <source>
        <dbReference type="Proteomes" id="UP000000763"/>
    </source>
</evidence>
<keyword evidence="3" id="KW-0677">Repeat</keyword>